<accession>A0AAV4C5A4</accession>
<protein>
    <submittedName>
        <fullName evidence="1">Uncharacterized protein</fullName>
    </submittedName>
</protein>
<evidence type="ECO:0000313" key="2">
    <source>
        <dbReference type="Proteomes" id="UP000735302"/>
    </source>
</evidence>
<evidence type="ECO:0000313" key="1">
    <source>
        <dbReference type="EMBL" id="GFO26598.1"/>
    </source>
</evidence>
<dbReference type="InterPro" id="IPR029021">
    <property type="entry name" value="Prot-tyrosine_phosphatase-like"/>
</dbReference>
<sequence length="68" mass="7458">NGADLCGLVSIQSILLDRLEGDRCLNVPLVVGAIKAIRPQVIPTVDHYKCLYRVLKLSYDATNVYGNV</sequence>
<comment type="caution">
    <text evidence="1">The sequence shown here is derived from an EMBL/GenBank/DDBJ whole genome shotgun (WGS) entry which is preliminary data.</text>
</comment>
<dbReference type="SUPFAM" id="SSF52799">
    <property type="entry name" value="(Phosphotyrosine protein) phosphatases II"/>
    <property type="match status" value="1"/>
</dbReference>
<feature type="non-terminal residue" evidence="1">
    <location>
        <position position="1"/>
    </location>
</feature>
<dbReference type="AlphaFoldDB" id="A0AAV4C5A4"/>
<name>A0AAV4C5A4_9GAST</name>
<dbReference type="Proteomes" id="UP000735302">
    <property type="component" value="Unassembled WGS sequence"/>
</dbReference>
<dbReference type="EMBL" id="BLXT01005847">
    <property type="protein sequence ID" value="GFO26598.1"/>
    <property type="molecule type" value="Genomic_DNA"/>
</dbReference>
<proteinExistence type="predicted"/>
<reference evidence="1 2" key="1">
    <citation type="journal article" date="2021" name="Elife">
        <title>Chloroplast acquisition without the gene transfer in kleptoplastic sea slugs, Plakobranchus ocellatus.</title>
        <authorList>
            <person name="Maeda T."/>
            <person name="Takahashi S."/>
            <person name="Yoshida T."/>
            <person name="Shimamura S."/>
            <person name="Takaki Y."/>
            <person name="Nagai Y."/>
            <person name="Toyoda A."/>
            <person name="Suzuki Y."/>
            <person name="Arimoto A."/>
            <person name="Ishii H."/>
            <person name="Satoh N."/>
            <person name="Nishiyama T."/>
            <person name="Hasebe M."/>
            <person name="Maruyama T."/>
            <person name="Minagawa J."/>
            <person name="Obokata J."/>
            <person name="Shigenobu S."/>
        </authorList>
    </citation>
    <scope>NUCLEOTIDE SEQUENCE [LARGE SCALE GENOMIC DNA]</scope>
</reference>
<organism evidence="1 2">
    <name type="scientific">Plakobranchus ocellatus</name>
    <dbReference type="NCBI Taxonomy" id="259542"/>
    <lineage>
        <taxon>Eukaryota</taxon>
        <taxon>Metazoa</taxon>
        <taxon>Spiralia</taxon>
        <taxon>Lophotrochozoa</taxon>
        <taxon>Mollusca</taxon>
        <taxon>Gastropoda</taxon>
        <taxon>Heterobranchia</taxon>
        <taxon>Euthyneura</taxon>
        <taxon>Panpulmonata</taxon>
        <taxon>Sacoglossa</taxon>
        <taxon>Placobranchoidea</taxon>
        <taxon>Plakobranchidae</taxon>
        <taxon>Plakobranchus</taxon>
    </lineage>
</organism>
<gene>
    <name evidence="1" type="ORF">PoB_005310300</name>
</gene>
<keyword evidence="2" id="KW-1185">Reference proteome</keyword>